<dbReference type="Gene3D" id="2.30.42.60">
    <property type="match status" value="1"/>
</dbReference>
<dbReference type="SUPFAM" id="SSF50494">
    <property type="entry name" value="Trypsin-like serine proteases"/>
    <property type="match status" value="1"/>
</dbReference>
<keyword evidence="9" id="KW-0574">Periplasm</keyword>
<keyword evidence="10" id="KW-0378">Hydrolase</keyword>
<proteinExistence type="inferred from homology"/>
<feature type="active site" description="Charge relay system" evidence="14">
    <location>
        <position position="170"/>
    </location>
</feature>
<dbReference type="EC" id="3.4.21.107" evidence="4"/>
<dbReference type="FunFam" id="2.40.10.120:FF:000007">
    <property type="entry name" value="Periplasmic serine endoprotease DegP-like"/>
    <property type="match status" value="1"/>
</dbReference>
<evidence type="ECO:0000256" key="1">
    <source>
        <dbReference type="ARBA" id="ARBA00001772"/>
    </source>
</evidence>
<feature type="binding site" evidence="15">
    <location>
        <position position="170"/>
    </location>
    <ligand>
        <name>substrate</name>
    </ligand>
</feature>
<evidence type="ECO:0000256" key="7">
    <source>
        <dbReference type="ARBA" id="ARBA00022729"/>
    </source>
</evidence>
<feature type="binding site" evidence="15">
    <location>
        <begin position="242"/>
        <end position="244"/>
    </location>
    <ligand>
        <name>substrate</name>
    </ligand>
</feature>
<reference evidence="18 19" key="1">
    <citation type="submission" date="2017-07" db="EMBL/GenBank/DDBJ databases">
        <title>Whole genome sequence of Azospirillum brasilense 2A1, a potential biofertilizer strain.</title>
        <authorList>
            <person name="Fontana C.A."/>
            <person name="Toffoli L.M."/>
            <person name="Salazar S.M."/>
            <person name="Puglisi E."/>
            <person name="Pedraza R."/>
            <person name="Bassi D."/>
            <person name="Cocconcelli P.S."/>
        </authorList>
    </citation>
    <scope>NUCLEOTIDE SEQUENCE [LARGE SCALE GENOMIC DNA]</scope>
    <source>
        <strain evidence="18 19">2A1</strain>
    </source>
</reference>
<comment type="caution">
    <text evidence="18">The sequence shown here is derived from an EMBL/GenBank/DDBJ whole genome shotgun (WGS) entry which is preliminary data.</text>
</comment>
<dbReference type="InterPro" id="IPR001478">
    <property type="entry name" value="PDZ"/>
</dbReference>
<dbReference type="PRINTS" id="PR00834">
    <property type="entry name" value="PROTEASES2C"/>
</dbReference>
<dbReference type="InterPro" id="IPR009003">
    <property type="entry name" value="Peptidase_S1_PA"/>
</dbReference>
<accession>A0A235HCI7</accession>
<evidence type="ECO:0000313" key="18">
    <source>
        <dbReference type="EMBL" id="OYD83436.1"/>
    </source>
</evidence>
<dbReference type="Pfam" id="PF13365">
    <property type="entry name" value="Trypsin_2"/>
    <property type="match status" value="1"/>
</dbReference>
<evidence type="ECO:0000259" key="17">
    <source>
        <dbReference type="PROSITE" id="PS50106"/>
    </source>
</evidence>
<dbReference type="RefSeq" id="WP_094304397.1">
    <property type="nucleotide sequence ID" value="NZ_NOWT01000014.1"/>
</dbReference>
<feature type="compositionally biased region" description="Low complexity" evidence="16">
    <location>
        <begin position="401"/>
        <end position="419"/>
    </location>
</feature>
<feature type="active site" description="Charge relay system" evidence="14">
    <location>
        <position position="140"/>
    </location>
</feature>
<dbReference type="PANTHER" id="PTHR22939">
    <property type="entry name" value="SERINE PROTEASE FAMILY S1C HTRA-RELATED"/>
    <property type="match status" value="1"/>
</dbReference>
<dbReference type="EMBL" id="NOWT01000014">
    <property type="protein sequence ID" value="OYD83436.1"/>
    <property type="molecule type" value="Genomic_DNA"/>
</dbReference>
<dbReference type="SUPFAM" id="SSF50156">
    <property type="entry name" value="PDZ domain-like"/>
    <property type="match status" value="2"/>
</dbReference>
<sequence>MNPNHPIHRAEPGREAGNRSLGRRLRVVPLIAALLLGLSAAVGTPAMAQSRPAPTSFADLSEKLLPAVVNISTSQAVPQRQQGARPEMPQFPPGSPFEEFFRDFFDRQQQDQPQQPRKSTSLGSGFIIDAKNGYVVTNNHVIQDADEITVILQDDTNIKAELIGKDPKTDVALLKINTSHPLVAVPFGDSDVMRVGDWVLAIGNPFGLGGSVTAGIISARQRDINAGPYDDFLQTDASINRGNSGGPMFNLNGEVIGINTAIFSPSGGSVGIGFAIPSNLAKQVVAQLREYGKTRRGWLGVRIQGVTPEIAESLGLQGHKGALVASITPNGPAAKAGIQAGDVVTKFDGKEINEMRRLPRVVAETPIDKAVPVEVWRKGKSQQLQVKVGELEAAEESGLLAAAPDEQRRQPQQAPAQKPTETLGLKLTNITPELRQQFEIKPELKGVVVTEVAGNSTASEKGIRAGDVIIEVGQEEVRKPEDVTAKIQKAKEQGKKSILLLVDRHGDLRFVAIPLSQG</sequence>
<evidence type="ECO:0000256" key="4">
    <source>
        <dbReference type="ARBA" id="ARBA00013035"/>
    </source>
</evidence>
<keyword evidence="12" id="KW-0346">Stress response</keyword>
<comment type="similarity">
    <text evidence="3">Belongs to the peptidase S1C family.</text>
</comment>
<dbReference type="Gene3D" id="2.40.10.120">
    <property type="match status" value="1"/>
</dbReference>
<dbReference type="CDD" id="cd10839">
    <property type="entry name" value="cpPDZ1_DegP-like"/>
    <property type="match status" value="1"/>
</dbReference>
<evidence type="ECO:0000256" key="9">
    <source>
        <dbReference type="ARBA" id="ARBA00022764"/>
    </source>
</evidence>
<name>A0A235HCI7_AZOBR</name>
<dbReference type="InterPro" id="IPR011782">
    <property type="entry name" value="Pept_S1C_Do"/>
</dbReference>
<evidence type="ECO:0000313" key="19">
    <source>
        <dbReference type="Proteomes" id="UP000215367"/>
    </source>
</evidence>
<feature type="active site" description="Charge relay system" evidence="14">
    <location>
        <position position="244"/>
    </location>
</feature>
<evidence type="ECO:0000256" key="11">
    <source>
        <dbReference type="ARBA" id="ARBA00022825"/>
    </source>
</evidence>
<dbReference type="Proteomes" id="UP000215367">
    <property type="component" value="Unassembled WGS sequence"/>
</dbReference>
<feature type="domain" description="PDZ" evidence="17">
    <location>
        <begin position="288"/>
        <end position="355"/>
    </location>
</feature>
<keyword evidence="8" id="KW-0677">Repeat</keyword>
<evidence type="ECO:0000256" key="2">
    <source>
        <dbReference type="ARBA" id="ARBA00004418"/>
    </source>
</evidence>
<evidence type="ECO:0000256" key="6">
    <source>
        <dbReference type="ARBA" id="ARBA00022670"/>
    </source>
</evidence>
<gene>
    <name evidence="18" type="ORF">CHT98_16090</name>
</gene>
<dbReference type="PROSITE" id="PS50106">
    <property type="entry name" value="PDZ"/>
    <property type="match status" value="2"/>
</dbReference>
<dbReference type="InterPro" id="IPR001940">
    <property type="entry name" value="Peptidase_S1C"/>
</dbReference>
<dbReference type="SMART" id="SM00228">
    <property type="entry name" value="PDZ"/>
    <property type="match status" value="2"/>
</dbReference>
<evidence type="ECO:0000256" key="14">
    <source>
        <dbReference type="PIRSR" id="PIRSR611782-1"/>
    </source>
</evidence>
<organism evidence="18 19">
    <name type="scientific">Azospirillum brasilense</name>
    <dbReference type="NCBI Taxonomy" id="192"/>
    <lineage>
        <taxon>Bacteria</taxon>
        <taxon>Pseudomonadati</taxon>
        <taxon>Pseudomonadota</taxon>
        <taxon>Alphaproteobacteria</taxon>
        <taxon>Rhodospirillales</taxon>
        <taxon>Azospirillaceae</taxon>
        <taxon>Azospirillum</taxon>
    </lineage>
</organism>
<dbReference type="PANTHER" id="PTHR22939:SF130">
    <property type="entry name" value="PERIPLASMIC SERINE ENDOPROTEASE DEGP-LIKE-RELATED"/>
    <property type="match status" value="1"/>
</dbReference>
<keyword evidence="6 18" id="KW-0645">Protease</keyword>
<dbReference type="GO" id="GO:0042597">
    <property type="term" value="C:periplasmic space"/>
    <property type="evidence" value="ECO:0007669"/>
    <property type="project" value="UniProtKB-SubCell"/>
</dbReference>
<dbReference type="Pfam" id="PF13180">
    <property type="entry name" value="PDZ_2"/>
    <property type="match status" value="2"/>
</dbReference>
<feature type="binding site" evidence="15">
    <location>
        <position position="140"/>
    </location>
    <ligand>
        <name>substrate</name>
    </ligand>
</feature>
<dbReference type="GO" id="GO:0004252">
    <property type="term" value="F:serine-type endopeptidase activity"/>
    <property type="evidence" value="ECO:0007669"/>
    <property type="project" value="InterPro"/>
</dbReference>
<comment type="catalytic activity">
    <reaction evidence="1">
        <text>Acts on substrates that are at least partially unfolded. The cleavage site P1 residue is normally between a pair of hydrophobic residues, such as Val-|-Val.</text>
        <dbReference type="EC" id="3.4.21.107"/>
    </reaction>
</comment>
<evidence type="ECO:0000256" key="3">
    <source>
        <dbReference type="ARBA" id="ARBA00010541"/>
    </source>
</evidence>
<feature type="domain" description="PDZ" evidence="17">
    <location>
        <begin position="413"/>
        <end position="478"/>
    </location>
</feature>
<evidence type="ECO:0000256" key="10">
    <source>
        <dbReference type="ARBA" id="ARBA00022801"/>
    </source>
</evidence>
<dbReference type="InterPro" id="IPR036034">
    <property type="entry name" value="PDZ_sf"/>
</dbReference>
<dbReference type="Gene3D" id="2.30.42.10">
    <property type="match status" value="1"/>
</dbReference>
<dbReference type="GO" id="GO:0006508">
    <property type="term" value="P:proteolysis"/>
    <property type="evidence" value="ECO:0007669"/>
    <property type="project" value="UniProtKB-KW"/>
</dbReference>
<evidence type="ECO:0000256" key="5">
    <source>
        <dbReference type="ARBA" id="ARBA00013958"/>
    </source>
</evidence>
<dbReference type="NCBIfam" id="TIGR02037">
    <property type="entry name" value="degP_htrA_DO"/>
    <property type="match status" value="1"/>
</dbReference>
<protein>
    <recommendedName>
        <fullName evidence="5">Probable periplasmic serine endoprotease DegP-like</fullName>
        <ecNumber evidence="4">3.4.21.107</ecNumber>
    </recommendedName>
    <alternativeName>
        <fullName evidence="13">Protease Do</fullName>
    </alternativeName>
</protein>
<evidence type="ECO:0000256" key="12">
    <source>
        <dbReference type="ARBA" id="ARBA00023016"/>
    </source>
</evidence>
<keyword evidence="7" id="KW-0732">Signal</keyword>
<comment type="subcellular location">
    <subcellularLocation>
        <location evidence="2">Periplasm</location>
    </subcellularLocation>
</comment>
<feature type="region of interest" description="Disordered" evidence="16">
    <location>
        <begin position="401"/>
        <end position="422"/>
    </location>
</feature>
<evidence type="ECO:0000256" key="15">
    <source>
        <dbReference type="PIRSR" id="PIRSR611782-2"/>
    </source>
</evidence>
<dbReference type="AlphaFoldDB" id="A0A235HCI7"/>
<evidence type="ECO:0000256" key="13">
    <source>
        <dbReference type="ARBA" id="ARBA00032850"/>
    </source>
</evidence>
<keyword evidence="11" id="KW-0720">Serine protease</keyword>
<evidence type="ECO:0000256" key="16">
    <source>
        <dbReference type="SAM" id="MobiDB-lite"/>
    </source>
</evidence>
<evidence type="ECO:0000256" key="8">
    <source>
        <dbReference type="ARBA" id="ARBA00022737"/>
    </source>
</evidence>